<evidence type="ECO:0000313" key="14">
    <source>
        <dbReference type="Proteomes" id="UP000594262"/>
    </source>
</evidence>
<feature type="region of interest" description="Disordered" evidence="10">
    <location>
        <begin position="351"/>
        <end position="417"/>
    </location>
</feature>
<keyword evidence="7" id="KW-0862">Zinc</keyword>
<dbReference type="PROSITE" id="PS50826">
    <property type="entry name" value="RUN"/>
    <property type="match status" value="1"/>
</dbReference>
<keyword evidence="8" id="KW-0072">Autophagy</keyword>
<dbReference type="InterPro" id="IPR046349">
    <property type="entry name" value="C1-like_sf"/>
</dbReference>
<keyword evidence="3" id="KW-0479">Metal-binding</keyword>
<dbReference type="Proteomes" id="UP000594262">
    <property type="component" value="Unplaced"/>
</dbReference>
<keyword evidence="14" id="KW-1185">Reference proteome</keyword>
<dbReference type="EnsemblMetazoa" id="CLYHEMT010418.1">
    <property type="protein sequence ID" value="CLYHEMP010418.1"/>
    <property type="gene ID" value="CLYHEMG010418"/>
</dbReference>
<dbReference type="InterPro" id="IPR004012">
    <property type="entry name" value="Run_dom"/>
</dbReference>
<evidence type="ECO:0000256" key="6">
    <source>
        <dbReference type="ARBA" id="ARBA00022771"/>
    </source>
</evidence>
<keyword evidence="4" id="KW-0677">Repeat</keyword>
<feature type="compositionally biased region" description="Polar residues" evidence="10">
    <location>
        <begin position="502"/>
        <end position="532"/>
    </location>
</feature>
<keyword evidence="5" id="KW-0967">Endosome</keyword>
<dbReference type="InterPro" id="IPR025258">
    <property type="entry name" value="RH_dom"/>
</dbReference>
<feature type="compositionally biased region" description="Basic and acidic residues" evidence="10">
    <location>
        <begin position="485"/>
        <end position="501"/>
    </location>
</feature>
<dbReference type="GeneID" id="136801151"/>
<evidence type="ECO:0000256" key="9">
    <source>
        <dbReference type="ARBA" id="ARBA00029450"/>
    </source>
</evidence>
<dbReference type="RefSeq" id="XP_066913876.1">
    <property type="nucleotide sequence ID" value="XM_067057775.1"/>
</dbReference>
<protein>
    <recommendedName>
        <fullName evidence="15">Phorbol-ester/DAG-type domain-containing protein</fullName>
    </recommendedName>
</protein>
<dbReference type="PANTHER" id="PTHR12326:SF3">
    <property type="entry name" value="DIFFERENTIALLY EXPRESSED IN FDCP 8 HOMOLOG"/>
    <property type="match status" value="1"/>
</dbReference>
<dbReference type="SMART" id="SM01175">
    <property type="entry name" value="DUF4206"/>
    <property type="match status" value="1"/>
</dbReference>
<evidence type="ECO:0000256" key="5">
    <source>
        <dbReference type="ARBA" id="ARBA00022753"/>
    </source>
</evidence>
<dbReference type="GO" id="GO:0008270">
    <property type="term" value="F:zinc ion binding"/>
    <property type="evidence" value="ECO:0007669"/>
    <property type="project" value="UniProtKB-KW"/>
</dbReference>
<organism evidence="13 14">
    <name type="scientific">Clytia hemisphaerica</name>
    <dbReference type="NCBI Taxonomy" id="252671"/>
    <lineage>
        <taxon>Eukaryota</taxon>
        <taxon>Metazoa</taxon>
        <taxon>Cnidaria</taxon>
        <taxon>Hydrozoa</taxon>
        <taxon>Hydroidolina</taxon>
        <taxon>Leptothecata</taxon>
        <taxon>Obeliida</taxon>
        <taxon>Clytiidae</taxon>
        <taxon>Clytia</taxon>
    </lineage>
</organism>
<dbReference type="AlphaFoldDB" id="A0A7M5VCM5"/>
<dbReference type="GO" id="GO:0005770">
    <property type="term" value="C:late endosome"/>
    <property type="evidence" value="ECO:0007669"/>
    <property type="project" value="UniProtKB-SubCell"/>
</dbReference>
<feature type="region of interest" description="Disordered" evidence="10">
    <location>
        <begin position="298"/>
        <end position="334"/>
    </location>
</feature>
<feature type="compositionally biased region" description="Polar residues" evidence="10">
    <location>
        <begin position="358"/>
        <end position="374"/>
    </location>
</feature>
<feature type="domain" description="RUN" evidence="12">
    <location>
        <begin position="50"/>
        <end position="176"/>
    </location>
</feature>
<dbReference type="SUPFAM" id="SSF140741">
    <property type="entry name" value="RUN domain-like"/>
    <property type="match status" value="1"/>
</dbReference>
<dbReference type="OrthoDB" id="1918044at2759"/>
<evidence type="ECO:0000259" key="11">
    <source>
        <dbReference type="PROSITE" id="PS50081"/>
    </source>
</evidence>
<evidence type="ECO:0000256" key="10">
    <source>
        <dbReference type="SAM" id="MobiDB-lite"/>
    </source>
</evidence>
<proteinExistence type="inferred from homology"/>
<feature type="compositionally biased region" description="Polar residues" evidence="10">
    <location>
        <begin position="620"/>
        <end position="635"/>
    </location>
</feature>
<dbReference type="Pfam" id="PF02759">
    <property type="entry name" value="RUN"/>
    <property type="match status" value="1"/>
</dbReference>
<evidence type="ECO:0000256" key="3">
    <source>
        <dbReference type="ARBA" id="ARBA00022723"/>
    </source>
</evidence>
<keyword evidence="2" id="KW-0597">Phosphoprotein</keyword>
<keyword evidence="6" id="KW-0863">Zinc-finger</keyword>
<evidence type="ECO:0000256" key="2">
    <source>
        <dbReference type="ARBA" id="ARBA00022553"/>
    </source>
</evidence>
<reference evidence="13" key="1">
    <citation type="submission" date="2021-01" db="UniProtKB">
        <authorList>
            <consortium name="EnsemblMetazoa"/>
        </authorList>
    </citation>
    <scope>IDENTIFICATION</scope>
</reference>
<accession>A0A7M5VCM5</accession>
<dbReference type="SUPFAM" id="SSF57889">
    <property type="entry name" value="Cysteine-rich domain"/>
    <property type="match status" value="1"/>
</dbReference>
<dbReference type="Gene3D" id="3.30.60.20">
    <property type="match status" value="1"/>
</dbReference>
<dbReference type="SMART" id="SM00109">
    <property type="entry name" value="C1"/>
    <property type="match status" value="1"/>
</dbReference>
<feature type="domain" description="Phorbol-ester/DAG-type" evidence="11">
    <location>
        <begin position="875"/>
        <end position="926"/>
    </location>
</feature>
<dbReference type="PANTHER" id="PTHR12326">
    <property type="entry name" value="PLECKSTRIN HOMOLOGY DOMAIN CONTAINING PROTEIN"/>
    <property type="match status" value="1"/>
</dbReference>
<evidence type="ECO:0000256" key="4">
    <source>
        <dbReference type="ARBA" id="ARBA00022737"/>
    </source>
</evidence>
<name>A0A7M5VCM5_9CNID</name>
<comment type="similarity">
    <text evidence="9">Belongs to the DEF8 family.</text>
</comment>
<evidence type="ECO:0000259" key="12">
    <source>
        <dbReference type="PROSITE" id="PS50826"/>
    </source>
</evidence>
<evidence type="ECO:0000256" key="1">
    <source>
        <dbReference type="ARBA" id="ARBA00004603"/>
    </source>
</evidence>
<evidence type="ECO:0000256" key="8">
    <source>
        <dbReference type="ARBA" id="ARBA00023006"/>
    </source>
</evidence>
<feature type="compositionally biased region" description="Polar residues" evidence="10">
    <location>
        <begin position="406"/>
        <end position="417"/>
    </location>
</feature>
<feature type="compositionally biased region" description="Basic and acidic residues" evidence="10">
    <location>
        <begin position="375"/>
        <end position="405"/>
    </location>
</feature>
<feature type="compositionally biased region" description="Polar residues" evidence="10">
    <location>
        <begin position="547"/>
        <end position="606"/>
    </location>
</feature>
<feature type="compositionally biased region" description="Polar residues" evidence="10">
    <location>
        <begin position="444"/>
        <end position="457"/>
    </location>
</feature>
<dbReference type="PROSITE" id="PS00479">
    <property type="entry name" value="ZF_DAG_PE_1"/>
    <property type="match status" value="1"/>
</dbReference>
<dbReference type="GO" id="GO:0006914">
    <property type="term" value="P:autophagy"/>
    <property type="evidence" value="ECO:0007669"/>
    <property type="project" value="UniProtKB-KW"/>
</dbReference>
<dbReference type="Gene3D" id="1.20.58.900">
    <property type="match status" value="1"/>
</dbReference>
<evidence type="ECO:0008006" key="15">
    <source>
        <dbReference type="Google" id="ProtNLM"/>
    </source>
</evidence>
<dbReference type="Pfam" id="PF13901">
    <property type="entry name" value="RH_dom"/>
    <property type="match status" value="1"/>
</dbReference>
<evidence type="ECO:0000256" key="7">
    <source>
        <dbReference type="ARBA" id="ARBA00022833"/>
    </source>
</evidence>
<dbReference type="PROSITE" id="PS50081">
    <property type="entry name" value="ZF_DAG_PE_2"/>
    <property type="match status" value="1"/>
</dbReference>
<feature type="region of interest" description="Disordered" evidence="10">
    <location>
        <begin position="443"/>
        <end position="640"/>
    </location>
</feature>
<sequence>MNRLKKLEAYVVSTMDDNQRTSLLDNLALVVEKVIEDGQNQKQKPGSLVVDDQNLVNELSESILQILEHELKTTNNNQKPSFWSVAEEITPKDTIQMIYRLNIQQTDKNRCLAWLKLSLKEATISSFLALLVNDNQILKDKYKTSAFVRDKMMMDASLQLIEETMSIEFSVSIEDASSPNRTLGGISPETPQEITYTARRASTTSITSTKSIDAAGRKKRRGRGTSVIATIADSNHVSSSWTPDKPFSTQTDTQISSSFTDSLLRMDSIHGNVIIRQSSTEDANFLLQSYSPSKPMVVGSLSHSESSPFKEVIPHNHFQAKTKTTKVDKDSGVGSFDDSVLPKKVIQVDSGLTPDSDCLSNETYKNDIEANSDTPEAKTDTSESKSDTPGPEVEKDTSDVEKDTSEANSAVKNSSDFLDNTHSINEICASFKGLENEDVHINKTSESIPRDNSFNESIESKSNELPTINKSTTKENDSDPQGKSNKSDLEDKEVIISDKQTEPSITVIDNTDNVSRSSPEIQETQKINQNEPLNDIDDTTKIDSTSNELSEPNMDNSQFATTDSTSSNETNIQDPTNELVTTDSNFKIQSTDKASTPIHQNESNALDNKDDYDNLGIDSPATTYANEQSNNTTGSIDDLNFDQDHFQQRGTKKDLNYENLDTAQEHVSRIKDSIEEPYGLPISAGTKTKSPSGGSQQMVDVLRLSTSARSVEDYFIPGITASPPPTTESDRTSSNVDIVRNNRIRDFSRNEATGMLPSSAGTLGSSFGSNTLYSDSEGDSVSEQSFSILADLGITDDFIGMKEDHFSTDSFMGFSSTEELENAIATCKQLIKQTPEKSTRKKDLVQQLIQLRLKLHEIKEKPSEVVQTNVKKVLGHHFLKPEKLANSIPCDACSSTIYPMLQTVYMCRDCGFHCHRKCLRTIDKGCIFGKQTINSTCETRICPQISLAQQQFRCADCHQRLHEVDGHFEAILCDYTGKRYCPQCHWNETVPIPARIIHNWDFTPQKVSRQSKQLLQLRNRKADINLQKLNPALFNFLDELRSIKVLREQLIMMKEYLRTCRIATEERMLLQVQNRQHFVENSDIYSLQDLLDIHSNVLFEELSKKLEVFRKHIKKNCPLCSGKGFICEKCHSDDIIFPFDDHVISCKCKATFHRACFTEGNCPRCIRTAKRKSDKHKNEDERHV</sequence>
<comment type="subcellular location">
    <subcellularLocation>
        <location evidence="1">Late endosome</location>
    </subcellularLocation>
</comment>
<dbReference type="InterPro" id="IPR037213">
    <property type="entry name" value="Run_dom_sf"/>
</dbReference>
<dbReference type="InterPro" id="IPR051366">
    <property type="entry name" value="DEF8"/>
</dbReference>
<dbReference type="InterPro" id="IPR047983">
    <property type="entry name" value="DEF8_C1"/>
</dbReference>
<dbReference type="CDD" id="cd20819">
    <property type="entry name" value="C1_DEF8"/>
    <property type="match status" value="1"/>
</dbReference>
<evidence type="ECO:0000313" key="13">
    <source>
        <dbReference type="EnsemblMetazoa" id="CLYHEMP010418.1"/>
    </source>
</evidence>
<dbReference type="InterPro" id="IPR002219">
    <property type="entry name" value="PKC_DAG/PE"/>
</dbReference>